<proteinExistence type="predicted"/>
<keyword evidence="4" id="KW-1185">Reference proteome</keyword>
<dbReference type="STRING" id="980251.GCA_001642875_01032"/>
<dbReference type="GO" id="GO:0080120">
    <property type="term" value="P:CAAX-box protein maturation"/>
    <property type="evidence" value="ECO:0007669"/>
    <property type="project" value="UniProtKB-ARBA"/>
</dbReference>
<dbReference type="InterPro" id="IPR003675">
    <property type="entry name" value="Rce1/LyrA-like_dom"/>
</dbReference>
<dbReference type="AlphaFoldDB" id="A0A5B9PIU9"/>
<sequence>MVVHMLVPTLTDMFFDESDASVKATAYTVSVAAQIVAALILFVLFVRVWLDHFKFRLSALAVVVGVVGYVLWVWICGLHPERQFLSLFGWQEFWPTRTAFDPFTEIESSMHRNLFMVLRFTTLALIVPVAEELFLRGFLVRWIEDVDLKSVRFDNLGWPAILAPTVCSVLTHPEIAASIVWFSLVTWLMIYTKSFWNCVVAHMVTNLLLGIHVVVTGAWELW</sequence>
<protein>
    <submittedName>
        <fullName evidence="3">CAAX amino terminal protease self-immunity</fullName>
    </submittedName>
</protein>
<feature type="transmembrane region" description="Helical" evidence="1">
    <location>
        <begin position="156"/>
        <end position="182"/>
    </location>
</feature>
<evidence type="ECO:0000256" key="1">
    <source>
        <dbReference type="SAM" id="Phobius"/>
    </source>
</evidence>
<feature type="transmembrane region" description="Helical" evidence="1">
    <location>
        <begin position="24"/>
        <end position="50"/>
    </location>
</feature>
<keyword evidence="1" id="KW-1133">Transmembrane helix</keyword>
<keyword evidence="1" id="KW-0812">Transmembrane</keyword>
<dbReference type="KEGG" id="mff:MFFC18_45370"/>
<accession>A0A5B9PIU9</accession>
<dbReference type="Pfam" id="PF02517">
    <property type="entry name" value="Rce1-like"/>
    <property type="match status" value="1"/>
</dbReference>
<feature type="transmembrane region" description="Helical" evidence="1">
    <location>
        <begin position="57"/>
        <end position="75"/>
    </location>
</feature>
<dbReference type="EMBL" id="CP042912">
    <property type="protein sequence ID" value="QEG24616.1"/>
    <property type="molecule type" value="Genomic_DNA"/>
</dbReference>
<keyword evidence="3" id="KW-0645">Protease</keyword>
<name>A0A5B9PIU9_9BACT</name>
<evidence type="ECO:0000259" key="2">
    <source>
        <dbReference type="Pfam" id="PF02517"/>
    </source>
</evidence>
<dbReference type="GO" id="GO:0006508">
    <property type="term" value="P:proteolysis"/>
    <property type="evidence" value="ECO:0007669"/>
    <property type="project" value="UniProtKB-KW"/>
</dbReference>
<keyword evidence="3" id="KW-0378">Hydrolase</keyword>
<dbReference type="Proteomes" id="UP000322214">
    <property type="component" value="Chromosome"/>
</dbReference>
<feature type="domain" description="CAAX prenyl protease 2/Lysostaphin resistance protein A-like" evidence="2">
    <location>
        <begin position="116"/>
        <end position="208"/>
    </location>
</feature>
<keyword evidence="1" id="KW-0472">Membrane</keyword>
<reference evidence="3 4" key="1">
    <citation type="submission" date="2019-08" db="EMBL/GenBank/DDBJ databases">
        <title>Deep-cultivation of Planctomycetes and their phenomic and genomic characterization uncovers novel biology.</title>
        <authorList>
            <person name="Wiegand S."/>
            <person name="Jogler M."/>
            <person name="Boedeker C."/>
            <person name="Pinto D."/>
            <person name="Vollmers J."/>
            <person name="Rivas-Marin E."/>
            <person name="Kohn T."/>
            <person name="Peeters S.H."/>
            <person name="Heuer A."/>
            <person name="Rast P."/>
            <person name="Oberbeckmann S."/>
            <person name="Bunk B."/>
            <person name="Jeske O."/>
            <person name="Meyerdierks A."/>
            <person name="Storesund J.E."/>
            <person name="Kallscheuer N."/>
            <person name="Luecker S."/>
            <person name="Lage O.M."/>
            <person name="Pohl T."/>
            <person name="Merkel B.J."/>
            <person name="Hornburger P."/>
            <person name="Mueller R.-W."/>
            <person name="Bruemmer F."/>
            <person name="Labrenz M."/>
            <person name="Spormann A.M."/>
            <person name="Op den Camp H."/>
            <person name="Overmann J."/>
            <person name="Amann R."/>
            <person name="Jetten M.S.M."/>
            <person name="Mascher T."/>
            <person name="Medema M.H."/>
            <person name="Devos D.P."/>
            <person name="Kaster A.-K."/>
            <person name="Ovreas L."/>
            <person name="Rohde M."/>
            <person name="Galperin M.Y."/>
            <person name="Jogler C."/>
        </authorList>
    </citation>
    <scope>NUCLEOTIDE SEQUENCE [LARGE SCALE GENOMIC DNA]</scope>
    <source>
        <strain evidence="3 4">FC18</strain>
    </source>
</reference>
<organism evidence="3 4">
    <name type="scientific">Mariniblastus fucicola</name>
    <dbReference type="NCBI Taxonomy" id="980251"/>
    <lineage>
        <taxon>Bacteria</taxon>
        <taxon>Pseudomonadati</taxon>
        <taxon>Planctomycetota</taxon>
        <taxon>Planctomycetia</taxon>
        <taxon>Pirellulales</taxon>
        <taxon>Pirellulaceae</taxon>
        <taxon>Mariniblastus</taxon>
    </lineage>
</organism>
<feature type="transmembrane region" description="Helical" evidence="1">
    <location>
        <begin position="194"/>
        <end position="219"/>
    </location>
</feature>
<gene>
    <name evidence="3" type="ORF">MFFC18_45370</name>
</gene>
<dbReference type="NCBIfam" id="TIGR03008">
    <property type="entry name" value="pepcterm_CAAX"/>
    <property type="match status" value="1"/>
</dbReference>
<dbReference type="GO" id="GO:0004175">
    <property type="term" value="F:endopeptidase activity"/>
    <property type="evidence" value="ECO:0007669"/>
    <property type="project" value="UniProtKB-ARBA"/>
</dbReference>
<evidence type="ECO:0000313" key="3">
    <source>
        <dbReference type="EMBL" id="QEG24616.1"/>
    </source>
</evidence>
<dbReference type="InterPro" id="IPR014346">
    <property type="entry name" value="Prenyl_protease-related"/>
</dbReference>
<evidence type="ECO:0000313" key="4">
    <source>
        <dbReference type="Proteomes" id="UP000322214"/>
    </source>
</evidence>